<keyword evidence="1" id="KW-0175">Coiled coil</keyword>
<evidence type="ECO:0000313" key="2">
    <source>
        <dbReference type="EMBL" id="KAG5210946.1"/>
    </source>
</evidence>
<proteinExistence type="predicted"/>
<dbReference type="PANTHER" id="PTHR47115:SF1">
    <property type="entry name" value="COILED-COIL DOMAIN-CONTAINING PROTEIN 183"/>
    <property type="match status" value="1"/>
</dbReference>
<sequence length="615" mass="70728">MVNLGLSRVDDAVASKHPGLGEYAACQSNAFVKGVSAFVTGTGTTFGLQMLVQRKLPYPFQWKVLLAVVAGSVASYWVTRVESQKCSNLWLFLETGQLPKDVGTEQCRALQIQSVKEKTVKNKATLALLRSNIRRRSQEWALAKKYDQWTISRACGKDVPMRLANSRCTMEVAREKLRKYVFDRVNVHNVLIHSVRRRGRKLESMQLELAGLRSQPDATKEELRLRQVIRQLENNIEKTTIKITTSQNIHFLYMDLLDHLKKKLAGYPTELDKLQNLVSNYCLELSDMTVMSQDAMMITDEVKMNMRQGEATFIEERRARENRLNQQKKLIDKIHTKETSEKYRRGRRDLDFPSNLMGPETLKVRKREASKADVEYETNVTALVEKVKTAVQCSHLWDIAGRFLAQKGTEEDLEQQKEDCEERRAQLDALMKRLEIEEATLKFRQTPSSISFKSVEKKMNDMLKEEEERLKLAHSKMATSQKLLLTIQTGIDNLYIRLIGIPLPTGQKEAAPSTTLDMYSKLAYCEGRLLYLADRVQTLAGTEEVNNKVRDMLESSTLKEKQNTRISFEETEEDVIETFQFADVDHSYVPSRAEIKRQGQRLMEEKLKAAKKKKK</sequence>
<evidence type="ECO:0000256" key="1">
    <source>
        <dbReference type="SAM" id="Coils"/>
    </source>
</evidence>
<reference evidence="2 3" key="1">
    <citation type="submission" date="2020-12" db="EMBL/GenBank/DDBJ databases">
        <title>De novo assembly of Tibetan sheep genome.</title>
        <authorList>
            <person name="Li X."/>
        </authorList>
    </citation>
    <scope>NUCLEOTIDE SEQUENCE [LARGE SCALE GENOMIC DNA]</scope>
    <source>
        <tissue evidence="2">Heart</tissue>
    </source>
</reference>
<comment type="caution">
    <text evidence="2">The sequence shown here is derived from an EMBL/GenBank/DDBJ whole genome shotgun (WGS) entry which is preliminary data.</text>
</comment>
<feature type="coiled-coil region" evidence="1">
    <location>
        <begin position="406"/>
        <end position="440"/>
    </location>
</feature>
<dbReference type="InterPro" id="IPR043247">
    <property type="entry name" value="CCDC183"/>
</dbReference>
<accession>A0A836AJH0</accession>
<dbReference type="AlphaFoldDB" id="A0A836AJH0"/>
<evidence type="ECO:0008006" key="4">
    <source>
        <dbReference type="Google" id="ProtNLM"/>
    </source>
</evidence>
<dbReference type="InterPro" id="IPR026788">
    <property type="entry name" value="Tmem141"/>
</dbReference>
<gene>
    <name evidence="2" type="ORF">JEQ12_013375</name>
</gene>
<dbReference type="Gene3D" id="1.10.3350.20">
    <property type="entry name" value="Tmem141 protein family"/>
    <property type="match status" value="1"/>
</dbReference>
<dbReference type="PANTHER" id="PTHR47115">
    <property type="entry name" value="COILED-COIL DOMAIN-CONTAINING PROTEIN 183"/>
    <property type="match status" value="1"/>
</dbReference>
<dbReference type="Pfam" id="PF15110">
    <property type="entry name" value="TMEM141"/>
    <property type="match status" value="1"/>
</dbReference>
<feature type="coiled-coil region" evidence="1">
    <location>
        <begin position="222"/>
        <end position="249"/>
    </location>
</feature>
<organism evidence="2 3">
    <name type="scientific">Ovis aries</name>
    <name type="common">Sheep</name>
    <dbReference type="NCBI Taxonomy" id="9940"/>
    <lineage>
        <taxon>Eukaryota</taxon>
        <taxon>Metazoa</taxon>
        <taxon>Chordata</taxon>
        <taxon>Craniata</taxon>
        <taxon>Vertebrata</taxon>
        <taxon>Euteleostomi</taxon>
        <taxon>Mammalia</taxon>
        <taxon>Eutheria</taxon>
        <taxon>Laurasiatheria</taxon>
        <taxon>Artiodactyla</taxon>
        <taxon>Ruminantia</taxon>
        <taxon>Pecora</taxon>
        <taxon>Bovidae</taxon>
        <taxon>Caprinae</taxon>
        <taxon>Ovis</taxon>
    </lineage>
</organism>
<dbReference type="InterPro" id="IPR038259">
    <property type="entry name" value="Tmem141_sf"/>
</dbReference>
<dbReference type="EMBL" id="JAEMGP010000003">
    <property type="protein sequence ID" value="KAG5210946.1"/>
    <property type="molecule type" value="Genomic_DNA"/>
</dbReference>
<name>A0A836AJH0_SHEEP</name>
<dbReference type="Proteomes" id="UP000664991">
    <property type="component" value="Unassembled WGS sequence"/>
</dbReference>
<protein>
    <recommendedName>
        <fullName evidence="4">Coiled-coil domain-containing protein 183</fullName>
    </recommendedName>
</protein>
<evidence type="ECO:0000313" key="3">
    <source>
        <dbReference type="Proteomes" id="UP000664991"/>
    </source>
</evidence>